<evidence type="ECO:0000313" key="5">
    <source>
        <dbReference type="EMBL" id="OLU39943.1"/>
    </source>
</evidence>
<dbReference type="SUPFAM" id="SSF52540">
    <property type="entry name" value="P-loop containing nucleoside triphosphate hydrolases"/>
    <property type="match status" value="1"/>
</dbReference>
<gene>
    <name evidence="5" type="ORF">BO222_05850</name>
</gene>
<dbReference type="AlphaFoldDB" id="A0A1U7NGB1"/>
<evidence type="ECO:0000256" key="1">
    <source>
        <dbReference type="ARBA" id="ARBA00006611"/>
    </source>
</evidence>
<comment type="caution">
    <text evidence="5">The sequence shown here is derived from an EMBL/GenBank/DDBJ whole genome shotgun (WGS) entry which is preliminary data.</text>
</comment>
<dbReference type="PANTHER" id="PTHR30258:SF2">
    <property type="entry name" value="COMG OPERON PROTEIN 1"/>
    <property type="match status" value="1"/>
</dbReference>
<keyword evidence="6" id="KW-1185">Reference proteome</keyword>
<evidence type="ECO:0000313" key="6">
    <source>
        <dbReference type="Proteomes" id="UP000186341"/>
    </source>
</evidence>
<dbReference type="EMBL" id="MPJW01000121">
    <property type="protein sequence ID" value="OLU39943.1"/>
    <property type="molecule type" value="Genomic_DNA"/>
</dbReference>
<keyword evidence="2" id="KW-0547">Nucleotide-binding</keyword>
<dbReference type="InterPro" id="IPR003593">
    <property type="entry name" value="AAA+_ATPase"/>
</dbReference>
<dbReference type="InterPro" id="IPR001482">
    <property type="entry name" value="T2SS/T4SS_dom"/>
</dbReference>
<dbReference type="Gene3D" id="3.40.50.300">
    <property type="entry name" value="P-loop containing nucleotide triphosphate hydrolases"/>
    <property type="match status" value="1"/>
</dbReference>
<accession>A0A1U7NGB1</accession>
<dbReference type="Proteomes" id="UP000186341">
    <property type="component" value="Unassembled WGS sequence"/>
</dbReference>
<dbReference type="OrthoDB" id="9808272at2"/>
<comment type="similarity">
    <text evidence="1">Belongs to the GSP E family.</text>
</comment>
<dbReference type="GO" id="GO:0016887">
    <property type="term" value="F:ATP hydrolysis activity"/>
    <property type="evidence" value="ECO:0007669"/>
    <property type="project" value="TreeGrafter"/>
</dbReference>
<keyword evidence="3" id="KW-0067">ATP-binding</keyword>
<feature type="domain" description="AAA+ ATPase" evidence="4">
    <location>
        <begin position="133"/>
        <end position="255"/>
    </location>
</feature>
<dbReference type="RefSeq" id="WP_075819243.1">
    <property type="nucleotide sequence ID" value="NZ_CAPSZD010000055.1"/>
</dbReference>
<protein>
    <recommendedName>
        <fullName evidence="4">AAA+ ATPase domain-containing protein</fullName>
    </recommendedName>
</protein>
<organism evidence="5 6">
    <name type="scientific">Ileibacterium valens</name>
    <dbReference type="NCBI Taxonomy" id="1862668"/>
    <lineage>
        <taxon>Bacteria</taxon>
        <taxon>Bacillati</taxon>
        <taxon>Bacillota</taxon>
        <taxon>Erysipelotrichia</taxon>
        <taxon>Erysipelotrichales</taxon>
        <taxon>Erysipelotrichaceae</taxon>
        <taxon>Ileibacterium</taxon>
    </lineage>
</organism>
<dbReference type="GO" id="GO:0005886">
    <property type="term" value="C:plasma membrane"/>
    <property type="evidence" value="ECO:0007669"/>
    <property type="project" value="TreeGrafter"/>
</dbReference>
<evidence type="ECO:0000259" key="4">
    <source>
        <dbReference type="SMART" id="SM00382"/>
    </source>
</evidence>
<dbReference type="Gene3D" id="3.30.450.90">
    <property type="match status" value="1"/>
</dbReference>
<sequence>MEQLLGLLLDYAFEKKASDIHISHQSHQEELEILFRTDEGFLALKQDIFDLRVFEVIKFISGMDLCAPHKPQSGSFRIHSDKREYTCRFAYLSNHDLQTGVIRLLNAARDLKIEELSSNSKAIAYLQQMTMQEHGLIISAGPTGSGKTTTLHAILHDMALRKDRKIVSLEDPIEIRDSNYIQMEINEAQGFTYEKGIEELMRHDPDVIFIGECRSAFSAKMAVRAALTGHLVFTTLHSGTVEEAIRRMLEFGVDPKDLSTILQAVFAQRLYKSKKGHEKDLGKECVYERWKREDIENYFKSGDTSQRPDSLFEEIEFASASGWIEAPKFV</sequence>
<evidence type="ECO:0000256" key="2">
    <source>
        <dbReference type="ARBA" id="ARBA00022741"/>
    </source>
</evidence>
<dbReference type="SMART" id="SM00382">
    <property type="entry name" value="AAA"/>
    <property type="match status" value="1"/>
</dbReference>
<dbReference type="InterPro" id="IPR027417">
    <property type="entry name" value="P-loop_NTPase"/>
</dbReference>
<dbReference type="Pfam" id="PF00437">
    <property type="entry name" value="T2SSE"/>
    <property type="match status" value="1"/>
</dbReference>
<proteinExistence type="inferred from homology"/>
<dbReference type="GeneID" id="82202729"/>
<name>A0A1U7NGB1_9FIRM</name>
<reference evidence="5 6" key="1">
    <citation type="submission" date="2016-11" db="EMBL/GenBank/DDBJ databases">
        <title>Description of two novel members of the family Erysipelotrichaceae: Ileibacterium lipovorans gen. nov., sp. nov. and Dubosiella newyorkensis, gen. nov., sp. nov.</title>
        <authorList>
            <person name="Cox L.M."/>
            <person name="Sohn J."/>
            <person name="Tyrrell K.L."/>
            <person name="Citron D.M."/>
            <person name="Lawson P.A."/>
            <person name="Patel N.B."/>
            <person name="Iizumi T."/>
            <person name="Perez-Perez G.I."/>
            <person name="Goldstein E.J."/>
            <person name="Blaser M.J."/>
        </authorList>
    </citation>
    <scope>NUCLEOTIDE SEQUENCE [LARGE SCALE GENOMIC DNA]</scope>
    <source>
        <strain evidence="5 6">NYU-BL-A3</strain>
    </source>
</reference>
<dbReference type="PANTHER" id="PTHR30258">
    <property type="entry name" value="TYPE II SECRETION SYSTEM PROTEIN GSPE-RELATED"/>
    <property type="match status" value="1"/>
</dbReference>
<dbReference type="CDD" id="cd01129">
    <property type="entry name" value="PulE-GspE-like"/>
    <property type="match status" value="1"/>
</dbReference>
<evidence type="ECO:0000256" key="3">
    <source>
        <dbReference type="ARBA" id="ARBA00022840"/>
    </source>
</evidence>
<dbReference type="GO" id="GO:0005524">
    <property type="term" value="F:ATP binding"/>
    <property type="evidence" value="ECO:0007669"/>
    <property type="project" value="UniProtKB-KW"/>
</dbReference>